<gene>
    <name evidence="1" type="ORF">M9H77_00914</name>
</gene>
<organism evidence="1 2">
    <name type="scientific">Catharanthus roseus</name>
    <name type="common">Madagascar periwinkle</name>
    <name type="synonym">Vinca rosea</name>
    <dbReference type="NCBI Taxonomy" id="4058"/>
    <lineage>
        <taxon>Eukaryota</taxon>
        <taxon>Viridiplantae</taxon>
        <taxon>Streptophyta</taxon>
        <taxon>Embryophyta</taxon>
        <taxon>Tracheophyta</taxon>
        <taxon>Spermatophyta</taxon>
        <taxon>Magnoliopsida</taxon>
        <taxon>eudicotyledons</taxon>
        <taxon>Gunneridae</taxon>
        <taxon>Pentapetalae</taxon>
        <taxon>asterids</taxon>
        <taxon>lamiids</taxon>
        <taxon>Gentianales</taxon>
        <taxon>Apocynaceae</taxon>
        <taxon>Rauvolfioideae</taxon>
        <taxon>Vinceae</taxon>
        <taxon>Catharanthinae</taxon>
        <taxon>Catharanthus</taxon>
    </lineage>
</organism>
<evidence type="ECO:0000313" key="2">
    <source>
        <dbReference type="Proteomes" id="UP001060085"/>
    </source>
</evidence>
<protein>
    <submittedName>
        <fullName evidence="1">Uncharacterized protein</fullName>
    </submittedName>
</protein>
<dbReference type="EMBL" id="CM044701">
    <property type="protein sequence ID" value="KAI5679687.1"/>
    <property type="molecule type" value="Genomic_DNA"/>
</dbReference>
<name>A0ACC0C413_CATRO</name>
<dbReference type="Proteomes" id="UP001060085">
    <property type="component" value="Linkage Group LG01"/>
</dbReference>
<proteinExistence type="predicted"/>
<sequence>MSRQASTSKEQQKPPLFTHVFGSRKISLSSSVSPTIVLGGGGGEANQLKIARNHFSSSSSSSAAAVLISENADLLNEIFLRLPPKSLLRFQCVSKLWLSAISNPNFRRLHCRRFPTSSDADTSALFFIPNTASQAHFIALSEEDVKPIGTLSSGLSKFLDKGICHIHYCNGLFCLKSSVPIDQGEVIVYNPSTNIYRRIPDSKIAKYIKPEDIAINITYDPLISDHYKLVCVWRWIKPDRSVELQFVVYSSETRIWREIKDARLSSNEQFQFQSGVFCNRKLHWLKRINNGYGKQILCFDLDKERINLFAPSLPENNMSELLYFGESEGSLYAIVGSYHQDVLDVLELEKDYSNWILKFRIDLTPLHIMYPSMINIRLNHSLFYSFRIPCLLVSKKEIVISLADEVILCDMKNTTVKELANVQPVEPLPYPYERRRAVMFGWSHSFKFYETLACV</sequence>
<keyword evidence="2" id="KW-1185">Reference proteome</keyword>
<reference evidence="2" key="1">
    <citation type="journal article" date="2023" name="Nat. Plants">
        <title>Single-cell RNA sequencing provides a high-resolution roadmap for understanding the multicellular compartmentation of specialized metabolism.</title>
        <authorList>
            <person name="Sun S."/>
            <person name="Shen X."/>
            <person name="Li Y."/>
            <person name="Li Y."/>
            <person name="Wang S."/>
            <person name="Li R."/>
            <person name="Zhang H."/>
            <person name="Shen G."/>
            <person name="Guo B."/>
            <person name="Wei J."/>
            <person name="Xu J."/>
            <person name="St-Pierre B."/>
            <person name="Chen S."/>
            <person name="Sun C."/>
        </authorList>
    </citation>
    <scope>NUCLEOTIDE SEQUENCE [LARGE SCALE GENOMIC DNA]</scope>
</reference>
<evidence type="ECO:0000313" key="1">
    <source>
        <dbReference type="EMBL" id="KAI5679687.1"/>
    </source>
</evidence>
<comment type="caution">
    <text evidence="1">The sequence shown here is derived from an EMBL/GenBank/DDBJ whole genome shotgun (WGS) entry which is preliminary data.</text>
</comment>
<accession>A0ACC0C413</accession>